<keyword evidence="4 5" id="KW-0687">Ribonucleoprotein</keyword>
<dbReference type="EMBL" id="DQUI01000076">
    <property type="protein sequence ID" value="HIP84784.1"/>
    <property type="molecule type" value="Genomic_DNA"/>
</dbReference>
<dbReference type="SUPFAM" id="SSF69695">
    <property type="entry name" value="SRP19"/>
    <property type="match status" value="1"/>
</dbReference>
<keyword evidence="2 5" id="KW-0963">Cytoplasm</keyword>
<comment type="function">
    <text evidence="5">Involved in targeting and insertion of nascent membrane proteins into the cytoplasmic membrane. Binds directly to 7S RNA and mediates binding of the 54 kDa subunit of the SRP.</text>
</comment>
<evidence type="ECO:0000256" key="1">
    <source>
        <dbReference type="ARBA" id="ARBA00004496"/>
    </source>
</evidence>
<keyword evidence="5" id="KW-0694">RNA-binding</keyword>
<comment type="caution">
    <text evidence="6">The sequence shown here is derived from an EMBL/GenBank/DDBJ whole genome shotgun (WGS) entry which is preliminary data.</text>
</comment>
<dbReference type="InterPro" id="IPR002778">
    <property type="entry name" value="Signal_recog_particle_SRP19"/>
</dbReference>
<comment type="subunit">
    <text evidence="5">Part of the signal recognition particle protein translocation system, which is composed of SRP and FtsY. Archaeal SRP consists of a 7S RNA molecule of 300 nucleotides and two protein subunits: SRP54 and SRP19.</text>
</comment>
<evidence type="ECO:0000256" key="4">
    <source>
        <dbReference type="ARBA" id="ARBA00023274"/>
    </source>
</evidence>
<evidence type="ECO:0000313" key="6">
    <source>
        <dbReference type="EMBL" id="HIP84784.1"/>
    </source>
</evidence>
<protein>
    <recommendedName>
        <fullName evidence="5">Signal recognition particle 19 kDa protein</fullName>
        <shortName evidence="5">SRP19</shortName>
    </recommendedName>
</protein>
<sequence>MVIWPVYIDRDSSRREGRQVPRDLGVKNPNVKNIYRALKKMGYSPEMIRDKCYPRRHWEISGYVKVKVEEGTSKLELLKEVCKNYRK</sequence>
<dbReference type="Pfam" id="PF01922">
    <property type="entry name" value="SRP19"/>
    <property type="match status" value="1"/>
</dbReference>
<dbReference type="InterPro" id="IPR036521">
    <property type="entry name" value="SRP19-like_sf"/>
</dbReference>
<dbReference type="InterPro" id="IPR022938">
    <property type="entry name" value="SRP19_arc-type"/>
</dbReference>
<dbReference type="AlphaFoldDB" id="A0A833E060"/>
<evidence type="ECO:0000313" key="7">
    <source>
        <dbReference type="EMBL" id="HIP91246.1"/>
    </source>
</evidence>
<evidence type="ECO:0000256" key="5">
    <source>
        <dbReference type="HAMAP-Rule" id="MF_00305"/>
    </source>
</evidence>
<dbReference type="GO" id="GO:0008312">
    <property type="term" value="F:7S RNA binding"/>
    <property type="evidence" value="ECO:0007669"/>
    <property type="project" value="UniProtKB-UniRule"/>
</dbReference>
<comment type="similarity">
    <text evidence="5">Belongs to the SRP19 family.</text>
</comment>
<dbReference type="GO" id="GO:0006617">
    <property type="term" value="P:SRP-dependent cotranslational protein targeting to membrane, signal sequence recognition"/>
    <property type="evidence" value="ECO:0007669"/>
    <property type="project" value="TreeGrafter"/>
</dbReference>
<reference evidence="6" key="1">
    <citation type="journal article" date="2020" name="ISME J.">
        <title>Gammaproteobacteria mediating utilization of methyl-, sulfur- and petroleum organic compounds in deep ocean hydrothermal plumes.</title>
        <authorList>
            <person name="Zhou Z."/>
            <person name="Liu Y."/>
            <person name="Pan J."/>
            <person name="Cron B.R."/>
            <person name="Toner B.M."/>
            <person name="Anantharaman K."/>
            <person name="Breier J.A."/>
            <person name="Dick G.J."/>
            <person name="Li M."/>
        </authorList>
    </citation>
    <scope>NUCLEOTIDE SEQUENCE</scope>
    <source>
        <strain evidence="6">SZUA-1453</strain>
        <strain evidence="7">SZUA-1471</strain>
    </source>
</reference>
<proteinExistence type="inferred from homology"/>
<dbReference type="Gene3D" id="3.30.56.30">
    <property type="entry name" value="Signal recognition particle, SRP19-like subunit"/>
    <property type="match status" value="1"/>
</dbReference>
<accession>A0A833E060</accession>
<evidence type="ECO:0000313" key="8">
    <source>
        <dbReference type="Proteomes" id="UP000643554"/>
    </source>
</evidence>
<name>A0A833E060_9EURY</name>
<dbReference type="PANTHER" id="PTHR17453">
    <property type="entry name" value="SIGNAL RECOGNITION PARTICLE 19 KD PROTEIN"/>
    <property type="match status" value="1"/>
</dbReference>
<dbReference type="EMBL" id="DQUO01000032">
    <property type="protein sequence ID" value="HIP91246.1"/>
    <property type="molecule type" value="Genomic_DNA"/>
</dbReference>
<dbReference type="Proteomes" id="UP000618343">
    <property type="component" value="Unassembled WGS sequence"/>
</dbReference>
<evidence type="ECO:0000256" key="3">
    <source>
        <dbReference type="ARBA" id="ARBA00023135"/>
    </source>
</evidence>
<dbReference type="HAMAP" id="MF_00305">
    <property type="entry name" value="SRP19"/>
    <property type="match status" value="1"/>
</dbReference>
<comment type="subcellular location">
    <subcellularLocation>
        <location evidence="1 5">Cytoplasm</location>
    </subcellularLocation>
</comment>
<evidence type="ECO:0000256" key="2">
    <source>
        <dbReference type="ARBA" id="ARBA00022490"/>
    </source>
</evidence>
<dbReference type="PANTHER" id="PTHR17453:SF0">
    <property type="entry name" value="SIGNAL RECOGNITION PARTICLE 19 KDA PROTEIN"/>
    <property type="match status" value="1"/>
</dbReference>
<gene>
    <name evidence="5" type="primary">srp19</name>
    <name evidence="6" type="ORF">EYH15_04780</name>
    <name evidence="7" type="ORF">EYH21_02975</name>
</gene>
<dbReference type="Proteomes" id="UP000643554">
    <property type="component" value="Unassembled WGS sequence"/>
</dbReference>
<dbReference type="GO" id="GO:0048500">
    <property type="term" value="C:signal recognition particle"/>
    <property type="evidence" value="ECO:0007669"/>
    <property type="project" value="UniProtKB-UniRule"/>
</dbReference>
<keyword evidence="3 5" id="KW-0733">Signal recognition particle</keyword>
<organism evidence="6 8">
    <name type="scientific">Methanothermococcus okinawensis</name>
    <dbReference type="NCBI Taxonomy" id="155863"/>
    <lineage>
        <taxon>Archaea</taxon>
        <taxon>Methanobacteriati</taxon>
        <taxon>Methanobacteriota</taxon>
        <taxon>Methanomada group</taxon>
        <taxon>Methanococci</taxon>
        <taxon>Methanococcales</taxon>
        <taxon>Methanococcaceae</taxon>
        <taxon>Methanothermococcus</taxon>
    </lineage>
</organism>